<dbReference type="Gene3D" id="3.30.70.330">
    <property type="match status" value="1"/>
</dbReference>
<dbReference type="InterPro" id="IPR035979">
    <property type="entry name" value="RBD_domain_sf"/>
</dbReference>
<evidence type="ECO:0000259" key="3">
    <source>
        <dbReference type="PROSITE" id="PS50102"/>
    </source>
</evidence>
<proteinExistence type="predicted"/>
<evidence type="ECO:0000256" key="2">
    <source>
        <dbReference type="SAM" id="MobiDB-lite"/>
    </source>
</evidence>
<gene>
    <name evidence="4" type="ORF">DHEL01_v209014</name>
</gene>
<sequence>MTVPGYEMPKDVAPPGNQTGTYYIPISNVQLLNGKEFKGRSVIADDRNAERPLKDGGSFPMPMSPSSYMTSLGASFSHRTMMPTCDVLTPSYPHPGLPTTTYGYYGPGAEAQQPFYGYQTAPDRQPALYNQSALYAVQPAQPYSEFYPPRPPPPPPNMAALNNQMADLTMGRGAGPSGGVVYTEQRGIHIRELSRRASEEQVRRMICEAAGREASLINNMDVPLDKEGCPRGHAIVHFRSADLARRMEARLHGADFKGRKLQVRLVKEGEVVGIGGCGAVASPPTRSHGHRSGRHHTSSSRREEGIRAERRDRDKERGSDRGEKKVSSTSSASKAMPLVVSGAWPAAEASICSTPSSTSKSKDKGKEKHGGKKSAVVIADGSSRRPDKS</sequence>
<feature type="domain" description="RRM" evidence="3">
    <location>
        <begin position="186"/>
        <end position="268"/>
    </location>
</feature>
<evidence type="ECO:0000313" key="5">
    <source>
        <dbReference type="Proteomes" id="UP000094444"/>
    </source>
</evidence>
<dbReference type="InterPro" id="IPR012677">
    <property type="entry name" value="Nucleotide-bd_a/b_plait_sf"/>
</dbReference>
<dbReference type="SUPFAM" id="SSF54928">
    <property type="entry name" value="RNA-binding domain, RBD"/>
    <property type="match status" value="1"/>
</dbReference>
<dbReference type="EMBL" id="MAVT02000967">
    <property type="protein sequence ID" value="POS72590.1"/>
    <property type="molecule type" value="Genomic_DNA"/>
</dbReference>
<feature type="compositionally biased region" description="Basic and acidic residues" evidence="2">
    <location>
        <begin position="300"/>
        <end position="326"/>
    </location>
</feature>
<keyword evidence="1" id="KW-0694">RNA-binding</keyword>
<evidence type="ECO:0000256" key="1">
    <source>
        <dbReference type="PROSITE-ProRule" id="PRU00176"/>
    </source>
</evidence>
<feature type="compositionally biased region" description="Basic residues" evidence="2">
    <location>
        <begin position="287"/>
        <end position="299"/>
    </location>
</feature>
<feature type="region of interest" description="Disordered" evidence="2">
    <location>
        <begin position="274"/>
        <end position="389"/>
    </location>
</feature>
<reference evidence="4" key="1">
    <citation type="submission" date="2017-09" db="EMBL/GenBank/DDBJ databases">
        <title>Polyketide synthases of a Diaporthe helianthi virulent isolate.</title>
        <authorList>
            <person name="Baroncelli R."/>
        </authorList>
    </citation>
    <scope>NUCLEOTIDE SEQUENCE [LARGE SCALE GENOMIC DNA]</scope>
    <source>
        <strain evidence="4">7/96</strain>
    </source>
</reference>
<dbReference type="GO" id="GO:0003723">
    <property type="term" value="F:RNA binding"/>
    <property type="evidence" value="ECO:0007669"/>
    <property type="project" value="UniProtKB-UniRule"/>
</dbReference>
<dbReference type="CDD" id="cd00590">
    <property type="entry name" value="RRM_SF"/>
    <property type="match status" value="1"/>
</dbReference>
<protein>
    <recommendedName>
        <fullName evidence="3">RRM domain-containing protein</fullName>
    </recommendedName>
</protein>
<dbReference type="PROSITE" id="PS50102">
    <property type="entry name" value="RRM"/>
    <property type="match status" value="1"/>
</dbReference>
<dbReference type="Proteomes" id="UP000094444">
    <property type="component" value="Unassembled WGS sequence"/>
</dbReference>
<keyword evidence="5" id="KW-1185">Reference proteome</keyword>
<organism evidence="4 5">
    <name type="scientific">Diaporthe helianthi</name>
    <dbReference type="NCBI Taxonomy" id="158607"/>
    <lineage>
        <taxon>Eukaryota</taxon>
        <taxon>Fungi</taxon>
        <taxon>Dikarya</taxon>
        <taxon>Ascomycota</taxon>
        <taxon>Pezizomycotina</taxon>
        <taxon>Sordariomycetes</taxon>
        <taxon>Sordariomycetidae</taxon>
        <taxon>Diaporthales</taxon>
        <taxon>Diaporthaceae</taxon>
        <taxon>Diaporthe</taxon>
    </lineage>
</organism>
<dbReference type="AlphaFoldDB" id="A0A2P5HQP9"/>
<comment type="caution">
    <text evidence="4">The sequence shown here is derived from an EMBL/GenBank/DDBJ whole genome shotgun (WGS) entry which is preliminary data.</text>
</comment>
<name>A0A2P5HQP9_DIAHE</name>
<dbReference type="SMART" id="SM00360">
    <property type="entry name" value="RRM"/>
    <property type="match status" value="1"/>
</dbReference>
<dbReference type="OrthoDB" id="610462at2759"/>
<feature type="compositionally biased region" description="Low complexity" evidence="2">
    <location>
        <begin position="350"/>
        <end position="359"/>
    </location>
</feature>
<dbReference type="STRING" id="158607.A0A2P5HQP9"/>
<dbReference type="InterPro" id="IPR000504">
    <property type="entry name" value="RRM_dom"/>
</dbReference>
<accession>A0A2P5HQP9</accession>
<evidence type="ECO:0000313" key="4">
    <source>
        <dbReference type="EMBL" id="POS72590.1"/>
    </source>
</evidence>
<dbReference type="InParanoid" id="A0A2P5HQP9"/>